<dbReference type="GO" id="GO:0016402">
    <property type="term" value="F:pristanoyl-CoA oxidase activity"/>
    <property type="evidence" value="ECO:0007669"/>
    <property type="project" value="TreeGrafter"/>
</dbReference>
<dbReference type="PANTHER" id="PTHR10909">
    <property type="entry name" value="ELECTRON TRANSPORT OXIDOREDUCTASE"/>
    <property type="match status" value="1"/>
</dbReference>
<comment type="caution">
    <text evidence="5">The sequence shown here is derived from an EMBL/GenBank/DDBJ whole genome shotgun (WGS) entry which is preliminary data.</text>
</comment>
<keyword evidence="6" id="KW-1185">Reference proteome</keyword>
<evidence type="ECO:0000256" key="1">
    <source>
        <dbReference type="ARBA" id="ARBA00001974"/>
    </source>
</evidence>
<keyword evidence="4" id="KW-0274">FAD</keyword>
<comment type="pathway">
    <text evidence="2">Lipid metabolism.</text>
</comment>
<dbReference type="Gene3D" id="2.40.110.10">
    <property type="entry name" value="Butyryl-CoA Dehydrogenase, subunit A, domain 2"/>
    <property type="match status" value="1"/>
</dbReference>
<organism evidence="5 6">
    <name type="scientific">Elysia crispata</name>
    <name type="common">lettuce slug</name>
    <dbReference type="NCBI Taxonomy" id="231223"/>
    <lineage>
        <taxon>Eukaryota</taxon>
        <taxon>Metazoa</taxon>
        <taxon>Spiralia</taxon>
        <taxon>Lophotrochozoa</taxon>
        <taxon>Mollusca</taxon>
        <taxon>Gastropoda</taxon>
        <taxon>Heterobranchia</taxon>
        <taxon>Euthyneura</taxon>
        <taxon>Panpulmonata</taxon>
        <taxon>Sacoglossa</taxon>
        <taxon>Placobranchoidea</taxon>
        <taxon>Plakobranchidae</taxon>
        <taxon>Elysia</taxon>
    </lineage>
</organism>
<evidence type="ECO:0000256" key="3">
    <source>
        <dbReference type="ARBA" id="ARBA00022630"/>
    </source>
</evidence>
<dbReference type="GO" id="GO:0033540">
    <property type="term" value="P:fatty acid beta-oxidation using acyl-CoA oxidase"/>
    <property type="evidence" value="ECO:0007669"/>
    <property type="project" value="TreeGrafter"/>
</dbReference>
<dbReference type="InterPro" id="IPR009100">
    <property type="entry name" value="AcylCoA_DH/oxidase_NM_dom_sf"/>
</dbReference>
<reference evidence="5" key="1">
    <citation type="journal article" date="2023" name="G3 (Bethesda)">
        <title>A reference genome for the long-term kleptoplast-retaining sea slug Elysia crispata morphotype clarki.</title>
        <authorList>
            <person name="Eastman K.E."/>
            <person name="Pendleton A.L."/>
            <person name="Shaikh M.A."/>
            <person name="Suttiyut T."/>
            <person name="Ogas R."/>
            <person name="Tomko P."/>
            <person name="Gavelis G."/>
            <person name="Widhalm J.R."/>
            <person name="Wisecaver J.H."/>
        </authorList>
    </citation>
    <scope>NUCLEOTIDE SEQUENCE</scope>
    <source>
        <strain evidence="5">ECLA1</strain>
    </source>
</reference>
<keyword evidence="3" id="KW-0285">Flavoprotein</keyword>
<evidence type="ECO:0000313" key="6">
    <source>
        <dbReference type="Proteomes" id="UP001283361"/>
    </source>
</evidence>
<dbReference type="AlphaFoldDB" id="A0AAE1DN13"/>
<protein>
    <submittedName>
        <fullName evidence="5">Uncharacterized protein</fullName>
    </submittedName>
</protein>
<comment type="cofactor">
    <cofactor evidence="1">
        <name>FAD</name>
        <dbReference type="ChEBI" id="CHEBI:57692"/>
    </cofactor>
</comment>
<proteinExistence type="predicted"/>
<dbReference type="SUPFAM" id="SSF56645">
    <property type="entry name" value="Acyl-CoA dehydrogenase NM domain-like"/>
    <property type="match status" value="1"/>
</dbReference>
<sequence>MTSLLLEFVINTPDFEATKIWVGILGKAATHAILYAQLYTEDGVNHGLHSFVVPVRNPKTLFAFPGVMVGDMGEKIGLNGVDSGYNIFS</sequence>
<dbReference type="GO" id="GO:0071949">
    <property type="term" value="F:FAD binding"/>
    <property type="evidence" value="ECO:0007669"/>
    <property type="project" value="InterPro"/>
</dbReference>
<dbReference type="GO" id="GO:0005504">
    <property type="term" value="F:fatty acid binding"/>
    <property type="evidence" value="ECO:0007669"/>
    <property type="project" value="TreeGrafter"/>
</dbReference>
<dbReference type="EMBL" id="JAWDGP010003263">
    <property type="protein sequence ID" value="KAK3775875.1"/>
    <property type="molecule type" value="Genomic_DNA"/>
</dbReference>
<name>A0AAE1DN13_9GAST</name>
<evidence type="ECO:0000256" key="4">
    <source>
        <dbReference type="ARBA" id="ARBA00022827"/>
    </source>
</evidence>
<evidence type="ECO:0000256" key="2">
    <source>
        <dbReference type="ARBA" id="ARBA00005189"/>
    </source>
</evidence>
<gene>
    <name evidence="5" type="ORF">RRG08_011439</name>
</gene>
<dbReference type="GO" id="GO:0005777">
    <property type="term" value="C:peroxisome"/>
    <property type="evidence" value="ECO:0007669"/>
    <property type="project" value="InterPro"/>
</dbReference>
<evidence type="ECO:0000313" key="5">
    <source>
        <dbReference type="EMBL" id="KAK3775875.1"/>
    </source>
</evidence>
<dbReference type="InterPro" id="IPR012258">
    <property type="entry name" value="Acyl-CoA_oxidase"/>
</dbReference>
<dbReference type="Proteomes" id="UP001283361">
    <property type="component" value="Unassembled WGS sequence"/>
</dbReference>
<dbReference type="GO" id="GO:0055088">
    <property type="term" value="P:lipid homeostasis"/>
    <property type="evidence" value="ECO:0007669"/>
    <property type="project" value="TreeGrafter"/>
</dbReference>
<dbReference type="InterPro" id="IPR046373">
    <property type="entry name" value="Acyl-CoA_Oxase/DH_mid-dom_sf"/>
</dbReference>
<accession>A0AAE1DN13</accession>
<dbReference type="PANTHER" id="PTHR10909:SF390">
    <property type="entry name" value="PEROXISOMAL ACYL-COENZYME A OXIDASE 3"/>
    <property type="match status" value="1"/>
</dbReference>